<sequence length="283" mass="30798">MAVSTWPDISHLSVSRPELINVLRQMGQQDRVIHVISGGSKISGISHAAAKKSTWNTKHGLEAAKPKRLLLGTDEISFTAKEQEKVLTPYHDALVISLTAANCLVKRILVVGEKYSMKRLLQLPGSCLQVPGSCPQVLGSSPPGLGPCLRGPASGFQAECLSCLRINGNLPLIRVHQLHSRQGNIPDLEDPLLGHVYARLIPAITINHMKIYAHCRTSTTLLTGSGHDLQLISRVPPCSLKHLDTSCSLQHIDRTTICFGHVPPRTDDSNQLQSPVLPMLRSP</sequence>
<name>A0A8S9J5U2_BRACR</name>
<organism evidence="1 2">
    <name type="scientific">Brassica cretica</name>
    <name type="common">Mustard</name>
    <dbReference type="NCBI Taxonomy" id="69181"/>
    <lineage>
        <taxon>Eukaryota</taxon>
        <taxon>Viridiplantae</taxon>
        <taxon>Streptophyta</taxon>
        <taxon>Embryophyta</taxon>
        <taxon>Tracheophyta</taxon>
        <taxon>Spermatophyta</taxon>
        <taxon>Magnoliopsida</taxon>
        <taxon>eudicotyledons</taxon>
        <taxon>Gunneridae</taxon>
        <taxon>Pentapetalae</taxon>
        <taxon>rosids</taxon>
        <taxon>malvids</taxon>
        <taxon>Brassicales</taxon>
        <taxon>Brassicaceae</taxon>
        <taxon>Brassiceae</taxon>
        <taxon>Brassica</taxon>
    </lineage>
</organism>
<evidence type="ECO:0000313" key="1">
    <source>
        <dbReference type="EMBL" id="KAF2576852.1"/>
    </source>
</evidence>
<proteinExistence type="predicted"/>
<gene>
    <name evidence="1" type="ORF">F2Q68_00004463</name>
</gene>
<dbReference type="Proteomes" id="UP000712281">
    <property type="component" value="Unassembled WGS sequence"/>
</dbReference>
<accession>A0A8S9J5U2</accession>
<dbReference type="AlphaFoldDB" id="A0A8S9J5U2"/>
<comment type="caution">
    <text evidence="1">The sequence shown here is derived from an EMBL/GenBank/DDBJ whole genome shotgun (WGS) entry which is preliminary data.</text>
</comment>
<reference evidence="1" key="1">
    <citation type="submission" date="2019-12" db="EMBL/GenBank/DDBJ databases">
        <title>Genome sequencing and annotation of Brassica cretica.</title>
        <authorList>
            <person name="Studholme D.J."/>
            <person name="Sarris P.F."/>
        </authorList>
    </citation>
    <scope>NUCLEOTIDE SEQUENCE</scope>
    <source>
        <strain evidence="1">PFS-001/15</strain>
        <tissue evidence="1">Leaf</tissue>
    </source>
</reference>
<evidence type="ECO:0000313" key="2">
    <source>
        <dbReference type="Proteomes" id="UP000712281"/>
    </source>
</evidence>
<dbReference type="EMBL" id="QGKW02001660">
    <property type="protein sequence ID" value="KAF2576852.1"/>
    <property type="molecule type" value="Genomic_DNA"/>
</dbReference>
<protein>
    <submittedName>
        <fullName evidence="1">Uncharacterized protein</fullName>
    </submittedName>
</protein>